<sequence>MTDFMKDLNQGLNIFKKELMLTTAIINAGNTLILRDLSLENRARKLKDTDL</sequence>
<reference evidence="2" key="1">
    <citation type="journal article" date="2019" name="Int. J. Syst. Evol. Microbiol.">
        <title>The Global Catalogue of Microorganisms (GCM) 10K type strain sequencing project: providing services to taxonomists for standard genome sequencing and annotation.</title>
        <authorList>
            <consortium name="The Broad Institute Genomics Platform"/>
            <consortium name="The Broad Institute Genome Sequencing Center for Infectious Disease"/>
            <person name="Wu L."/>
            <person name="Ma J."/>
        </authorList>
    </citation>
    <scope>NUCLEOTIDE SEQUENCE [LARGE SCALE GENOMIC DNA]</scope>
    <source>
        <strain evidence="2">JCM 16082</strain>
    </source>
</reference>
<accession>A0ABP3XU11</accession>
<dbReference type="EMBL" id="BAAAFG010000012">
    <property type="protein sequence ID" value="GAA0871762.1"/>
    <property type="molecule type" value="Genomic_DNA"/>
</dbReference>
<evidence type="ECO:0000313" key="1">
    <source>
        <dbReference type="EMBL" id="GAA0871762.1"/>
    </source>
</evidence>
<organism evidence="1 2">
    <name type="scientific">Gangjinia marincola</name>
    <dbReference type="NCBI Taxonomy" id="578463"/>
    <lineage>
        <taxon>Bacteria</taxon>
        <taxon>Pseudomonadati</taxon>
        <taxon>Bacteroidota</taxon>
        <taxon>Flavobacteriia</taxon>
        <taxon>Flavobacteriales</taxon>
        <taxon>Flavobacteriaceae</taxon>
        <taxon>Gangjinia</taxon>
    </lineage>
</organism>
<proteinExistence type="predicted"/>
<gene>
    <name evidence="1" type="ORF">GCM10009117_09080</name>
</gene>
<protein>
    <submittedName>
        <fullName evidence="1">Uncharacterized protein</fullName>
    </submittedName>
</protein>
<comment type="caution">
    <text evidence="1">The sequence shown here is derived from an EMBL/GenBank/DDBJ whole genome shotgun (WGS) entry which is preliminary data.</text>
</comment>
<name>A0ABP3XU11_9FLAO</name>
<dbReference type="Proteomes" id="UP001500507">
    <property type="component" value="Unassembled WGS sequence"/>
</dbReference>
<evidence type="ECO:0000313" key="2">
    <source>
        <dbReference type="Proteomes" id="UP001500507"/>
    </source>
</evidence>
<keyword evidence="2" id="KW-1185">Reference proteome</keyword>